<evidence type="ECO:0000313" key="3">
    <source>
        <dbReference type="Proteomes" id="UP001209878"/>
    </source>
</evidence>
<proteinExistence type="predicted"/>
<dbReference type="InterPro" id="IPR005135">
    <property type="entry name" value="Endo/exonuclease/phosphatase"/>
</dbReference>
<comment type="caution">
    <text evidence="2">The sequence shown here is derived from an EMBL/GenBank/DDBJ whole genome shotgun (WGS) entry which is preliminary data.</text>
</comment>
<dbReference type="EMBL" id="JAODUO010000086">
    <property type="protein sequence ID" value="KAK2190201.1"/>
    <property type="molecule type" value="Genomic_DNA"/>
</dbReference>
<dbReference type="GO" id="GO:0003824">
    <property type="term" value="F:catalytic activity"/>
    <property type="evidence" value="ECO:0007669"/>
    <property type="project" value="InterPro"/>
</dbReference>
<organism evidence="2 3">
    <name type="scientific">Ridgeia piscesae</name>
    <name type="common">Tubeworm</name>
    <dbReference type="NCBI Taxonomy" id="27915"/>
    <lineage>
        <taxon>Eukaryota</taxon>
        <taxon>Metazoa</taxon>
        <taxon>Spiralia</taxon>
        <taxon>Lophotrochozoa</taxon>
        <taxon>Annelida</taxon>
        <taxon>Polychaeta</taxon>
        <taxon>Sedentaria</taxon>
        <taxon>Canalipalpata</taxon>
        <taxon>Sabellida</taxon>
        <taxon>Siboglinidae</taxon>
        <taxon>Ridgeia</taxon>
    </lineage>
</organism>
<accession>A0AAD9P8J6</accession>
<reference evidence="2" key="1">
    <citation type="journal article" date="2023" name="Mol. Biol. Evol.">
        <title>Third-Generation Sequencing Reveals the Adaptive Role of the Epigenome in Three Deep-Sea Polychaetes.</title>
        <authorList>
            <person name="Perez M."/>
            <person name="Aroh O."/>
            <person name="Sun Y."/>
            <person name="Lan Y."/>
            <person name="Juniper S.K."/>
            <person name="Young C.R."/>
            <person name="Angers B."/>
            <person name="Qian P.Y."/>
        </authorList>
    </citation>
    <scope>NUCLEOTIDE SEQUENCE</scope>
    <source>
        <strain evidence="2">R07B-5</strain>
    </source>
</reference>
<feature type="domain" description="Endonuclease/exonuclease/phosphatase" evidence="1">
    <location>
        <begin position="66"/>
        <end position="210"/>
    </location>
</feature>
<dbReference type="AlphaFoldDB" id="A0AAD9P8J6"/>
<evidence type="ECO:0000259" key="1">
    <source>
        <dbReference type="Pfam" id="PF14529"/>
    </source>
</evidence>
<dbReference type="Pfam" id="PF14529">
    <property type="entry name" value="Exo_endo_phos_2"/>
    <property type="match status" value="1"/>
</dbReference>
<dbReference type="InterPro" id="IPR036691">
    <property type="entry name" value="Endo/exonu/phosph_ase_sf"/>
</dbReference>
<name>A0AAD9P8J6_RIDPI</name>
<dbReference type="SUPFAM" id="SSF56219">
    <property type="entry name" value="DNase I-like"/>
    <property type="match status" value="1"/>
</dbReference>
<dbReference type="Proteomes" id="UP001209878">
    <property type="component" value="Unassembled WGS sequence"/>
</dbReference>
<sequence length="230" mass="26683">MFSILHQLITNAWEEGHKLYFSGRDEKHEQRIVFLIQKNAVICVMGCRPVSSRLISIRLRAMPFKITVIQAYTPISNYDKEDVEDFYDQLQKVLDQTPKKDNLVVQSDWNAKIREYAYGNWIGTCGRYCNTKSNERGLGLLEFASCNDLMLANIFGPHKTTRRATWHSPNGKHHNHIDYIMVKRRFRSSGNIAMTRSFPGADIGSDHELVMMTFKLHLKRVKKLGHARIK</sequence>
<protein>
    <recommendedName>
        <fullName evidence="1">Endonuclease/exonuclease/phosphatase domain-containing protein</fullName>
    </recommendedName>
</protein>
<dbReference type="PANTHER" id="PTHR23227:SF67">
    <property type="entry name" value="CRANIOFACIAL DEVELOPMENT PROTEIN 2-LIKE"/>
    <property type="match status" value="1"/>
</dbReference>
<dbReference type="Gene3D" id="3.60.10.10">
    <property type="entry name" value="Endonuclease/exonuclease/phosphatase"/>
    <property type="match status" value="1"/>
</dbReference>
<gene>
    <name evidence="2" type="ORF">NP493_87g07010</name>
</gene>
<dbReference type="CDD" id="cd09076">
    <property type="entry name" value="L1-EN"/>
    <property type="match status" value="1"/>
</dbReference>
<evidence type="ECO:0000313" key="2">
    <source>
        <dbReference type="EMBL" id="KAK2190201.1"/>
    </source>
</evidence>
<dbReference type="PANTHER" id="PTHR23227">
    <property type="entry name" value="BUCENTAUR RELATED"/>
    <property type="match status" value="1"/>
</dbReference>
<dbReference type="InterPro" id="IPR027124">
    <property type="entry name" value="Swc5/CFDP1/2"/>
</dbReference>
<keyword evidence="3" id="KW-1185">Reference proteome</keyword>